<feature type="region of interest" description="Disordered" evidence="1">
    <location>
        <begin position="137"/>
        <end position="215"/>
    </location>
</feature>
<dbReference type="AlphaFoldDB" id="A0A0C9X4G9"/>
<sequence>MPHITLDPSLEVRPDFTSTAYDTVCNALTTAEGITMKATAWEEQNRQDKINAAEARLAQEGFEQLKHEERRKEEEEEEKEKEKKKPKLKDFIANRPVTDTIQLHPSRYAIHKLDEQEYIELYYFTLEGCTEATKLDHTMSGPMDYDRTPTPPPSNHEPQCPTSTHHDQHPQARTDNNDPATHKQRPPSLEQPRDQHPRARADNNDPPTHEQRPLS</sequence>
<protein>
    <submittedName>
        <fullName evidence="2">Uncharacterized protein</fullName>
    </submittedName>
</protein>
<keyword evidence="3" id="KW-1185">Reference proteome</keyword>
<reference evidence="2 3" key="1">
    <citation type="submission" date="2014-04" db="EMBL/GenBank/DDBJ databases">
        <authorList>
            <consortium name="DOE Joint Genome Institute"/>
            <person name="Kuo A."/>
            <person name="Kohler A."/>
            <person name="Nagy L.G."/>
            <person name="Floudas D."/>
            <person name="Copeland A."/>
            <person name="Barry K.W."/>
            <person name="Cichocki N."/>
            <person name="Veneault-Fourrey C."/>
            <person name="LaButti K."/>
            <person name="Lindquist E.A."/>
            <person name="Lipzen A."/>
            <person name="Lundell T."/>
            <person name="Morin E."/>
            <person name="Murat C."/>
            <person name="Sun H."/>
            <person name="Tunlid A."/>
            <person name="Henrissat B."/>
            <person name="Grigoriev I.V."/>
            <person name="Hibbett D.S."/>
            <person name="Martin F."/>
            <person name="Nordberg H.P."/>
            <person name="Cantor M.N."/>
            <person name="Hua S.X."/>
        </authorList>
    </citation>
    <scope>NUCLEOTIDE SEQUENCE [LARGE SCALE GENOMIC DNA]</scope>
    <source>
        <strain evidence="2 3">LaAM-08-1</strain>
    </source>
</reference>
<reference evidence="3" key="2">
    <citation type="submission" date="2015-01" db="EMBL/GenBank/DDBJ databases">
        <title>Evolutionary Origins and Diversification of the Mycorrhizal Mutualists.</title>
        <authorList>
            <consortium name="DOE Joint Genome Institute"/>
            <consortium name="Mycorrhizal Genomics Consortium"/>
            <person name="Kohler A."/>
            <person name="Kuo A."/>
            <person name="Nagy L.G."/>
            <person name="Floudas D."/>
            <person name="Copeland A."/>
            <person name="Barry K.W."/>
            <person name="Cichocki N."/>
            <person name="Veneault-Fourrey C."/>
            <person name="LaButti K."/>
            <person name="Lindquist E.A."/>
            <person name="Lipzen A."/>
            <person name="Lundell T."/>
            <person name="Morin E."/>
            <person name="Murat C."/>
            <person name="Riley R."/>
            <person name="Ohm R."/>
            <person name="Sun H."/>
            <person name="Tunlid A."/>
            <person name="Henrissat B."/>
            <person name="Grigoriev I.V."/>
            <person name="Hibbett D.S."/>
            <person name="Martin F."/>
        </authorList>
    </citation>
    <scope>NUCLEOTIDE SEQUENCE [LARGE SCALE GENOMIC DNA]</scope>
    <source>
        <strain evidence="3">LaAM-08-1</strain>
    </source>
</reference>
<name>A0A0C9X4G9_9AGAR</name>
<organism evidence="2 3">
    <name type="scientific">Laccaria amethystina LaAM-08-1</name>
    <dbReference type="NCBI Taxonomy" id="1095629"/>
    <lineage>
        <taxon>Eukaryota</taxon>
        <taxon>Fungi</taxon>
        <taxon>Dikarya</taxon>
        <taxon>Basidiomycota</taxon>
        <taxon>Agaricomycotina</taxon>
        <taxon>Agaricomycetes</taxon>
        <taxon>Agaricomycetidae</taxon>
        <taxon>Agaricales</taxon>
        <taxon>Agaricineae</taxon>
        <taxon>Hydnangiaceae</taxon>
        <taxon>Laccaria</taxon>
    </lineage>
</organism>
<feature type="compositionally biased region" description="Basic and acidic residues" evidence="1">
    <location>
        <begin position="191"/>
        <end position="215"/>
    </location>
</feature>
<accession>A0A0C9X4G9</accession>
<gene>
    <name evidence="2" type="ORF">K443DRAFT_14413</name>
</gene>
<evidence type="ECO:0000256" key="1">
    <source>
        <dbReference type="SAM" id="MobiDB-lite"/>
    </source>
</evidence>
<feature type="region of interest" description="Disordered" evidence="1">
    <location>
        <begin position="61"/>
        <end position="91"/>
    </location>
</feature>
<dbReference type="OrthoDB" id="2688210at2759"/>
<evidence type="ECO:0000313" key="2">
    <source>
        <dbReference type="EMBL" id="KIJ91422.1"/>
    </source>
</evidence>
<dbReference type="Proteomes" id="UP000054477">
    <property type="component" value="Unassembled WGS sequence"/>
</dbReference>
<feature type="compositionally biased region" description="Basic and acidic residues" evidence="1">
    <location>
        <begin position="80"/>
        <end position="91"/>
    </location>
</feature>
<dbReference type="STRING" id="1095629.A0A0C9X4G9"/>
<dbReference type="EMBL" id="KN839010">
    <property type="protein sequence ID" value="KIJ91422.1"/>
    <property type="molecule type" value="Genomic_DNA"/>
</dbReference>
<feature type="compositionally biased region" description="Basic and acidic residues" evidence="1">
    <location>
        <begin position="164"/>
        <end position="176"/>
    </location>
</feature>
<proteinExistence type="predicted"/>
<dbReference type="HOGENOM" id="CLU_1283430_0_0_1"/>
<feature type="compositionally biased region" description="Basic and acidic residues" evidence="1">
    <location>
        <begin position="63"/>
        <end position="73"/>
    </location>
</feature>
<evidence type="ECO:0000313" key="3">
    <source>
        <dbReference type="Proteomes" id="UP000054477"/>
    </source>
</evidence>